<evidence type="ECO:0000313" key="12">
    <source>
        <dbReference type="Proteomes" id="UP000597762"/>
    </source>
</evidence>
<evidence type="ECO:0000256" key="6">
    <source>
        <dbReference type="ARBA" id="ARBA00022723"/>
    </source>
</evidence>
<keyword evidence="4" id="KW-0963">Cytoplasm</keyword>
<dbReference type="InterPro" id="IPR023214">
    <property type="entry name" value="HAD_sf"/>
</dbReference>
<keyword evidence="6" id="KW-0479">Metal-binding</keyword>
<dbReference type="PANTHER" id="PTHR12442">
    <property type="entry name" value="DYNEIN INTERMEDIATE CHAIN"/>
    <property type="match status" value="1"/>
</dbReference>
<proteinExistence type="inferred from homology"/>
<keyword evidence="12" id="KW-1185">Reference proteome</keyword>
<evidence type="ECO:0000256" key="10">
    <source>
        <dbReference type="SAM" id="MobiDB-lite"/>
    </source>
</evidence>
<dbReference type="InterPro" id="IPR001680">
    <property type="entry name" value="WD40_rpt"/>
</dbReference>
<dbReference type="PANTHER" id="PTHR12442:SF5">
    <property type="entry name" value="DYNEIN AXONEMAL INTERMEDIATE CHAIN 3"/>
    <property type="match status" value="1"/>
</dbReference>
<evidence type="ECO:0000256" key="1">
    <source>
        <dbReference type="ARBA" id="ARBA00001946"/>
    </source>
</evidence>
<dbReference type="InterPro" id="IPR036322">
    <property type="entry name" value="WD40_repeat_dom_sf"/>
</dbReference>
<dbReference type="FunFam" id="3.40.50.1000:FF:000060">
    <property type="entry name" value="Haloacid dehalogenase-like hydrolase domain-containing protein 2"/>
    <property type="match status" value="1"/>
</dbReference>
<dbReference type="AlphaFoldDB" id="A0A812DV80"/>
<comment type="cofactor">
    <cofactor evidence="1">
        <name>Mg(2+)</name>
        <dbReference type="ChEBI" id="CHEBI:18420"/>
    </cofactor>
</comment>
<dbReference type="GO" id="GO:0060294">
    <property type="term" value="P:cilium movement involved in cell motility"/>
    <property type="evidence" value="ECO:0007669"/>
    <property type="project" value="TreeGrafter"/>
</dbReference>
<gene>
    <name evidence="11" type="ORF">SPHA_60412</name>
</gene>
<dbReference type="SFLD" id="SFLDG01129">
    <property type="entry name" value="C1.5:_HAD__Beta-PGM__Phosphata"/>
    <property type="match status" value="1"/>
</dbReference>
<dbReference type="InterPro" id="IPR006357">
    <property type="entry name" value="HAD-SF_hydro_IIA"/>
</dbReference>
<dbReference type="EMBL" id="CAHIKZ030004203">
    <property type="protein sequence ID" value="CAE1308574.1"/>
    <property type="molecule type" value="Genomic_DNA"/>
</dbReference>
<dbReference type="Pfam" id="PF13344">
    <property type="entry name" value="Hydrolase_6"/>
    <property type="match status" value="1"/>
</dbReference>
<organism evidence="11 12">
    <name type="scientific">Acanthosepion pharaonis</name>
    <name type="common">Pharaoh cuttlefish</name>
    <name type="synonym">Sepia pharaonis</name>
    <dbReference type="NCBI Taxonomy" id="158019"/>
    <lineage>
        <taxon>Eukaryota</taxon>
        <taxon>Metazoa</taxon>
        <taxon>Spiralia</taxon>
        <taxon>Lophotrochozoa</taxon>
        <taxon>Mollusca</taxon>
        <taxon>Cephalopoda</taxon>
        <taxon>Coleoidea</taxon>
        <taxon>Decapodiformes</taxon>
        <taxon>Sepiida</taxon>
        <taxon>Sepiina</taxon>
        <taxon>Sepiidae</taxon>
        <taxon>Acanthosepion</taxon>
    </lineage>
</organism>
<feature type="region of interest" description="Disordered" evidence="10">
    <location>
        <begin position="891"/>
        <end position="912"/>
    </location>
</feature>
<dbReference type="NCBIfam" id="TIGR01460">
    <property type="entry name" value="HAD-SF-IIA"/>
    <property type="match status" value="1"/>
</dbReference>
<dbReference type="Pfam" id="PF00400">
    <property type="entry name" value="WD40"/>
    <property type="match status" value="1"/>
</dbReference>
<dbReference type="Gene3D" id="2.130.10.10">
    <property type="entry name" value="YVTN repeat-like/Quinoprotein amine dehydrogenase"/>
    <property type="match status" value="2"/>
</dbReference>
<dbReference type="Proteomes" id="UP000597762">
    <property type="component" value="Unassembled WGS sequence"/>
</dbReference>
<protein>
    <recommendedName>
        <fullName evidence="9">Haloacid dehalogenase-like hydrolase domain-containing protein 2</fullName>
    </recommendedName>
</protein>
<dbReference type="InterPro" id="IPR050687">
    <property type="entry name" value="Dynein_IC"/>
</dbReference>
<dbReference type="GO" id="GO:0036156">
    <property type="term" value="C:inner dynein arm"/>
    <property type="evidence" value="ECO:0007669"/>
    <property type="project" value="TreeGrafter"/>
</dbReference>
<sequence length="1177" mass="133994">MEAVLIDLSGTLHIEDSAVDGAVESLNTLQKSKLKLKFVTNTTKECKRSLHERLIKLGFHIDIKDIFTSLTAARYYVEQLKVRPMLLLEEQAKEDFQGIPQDNPNAVVIGLSPKDFHYEQLNQAFRLIKNGAPLVAIHKARYYQTKNGLSLGPGPFVYGLEYACDTKADVVGKPEKAFFLSSLEDLGCDPSKTYMIGDDVHDDIGGAQNAGLKGILVKTGKYREGDEEKISPPPHQTVPIIRILFITKMSDKENPSPETKPSPPKNKDQETASSSSKSPVQSQKSSQGSAKHSSSKSSSVPGSAKLTSAGKKRSFKKSDKKTADTENVGFEKVLPDGCFPVALLNQTQELFGCVIDEDVTEENPIKILKKDDIVNDLKTRAAVSDFSPFKQKIFDYEGEEILIFFDSDFRYGENFCIALTEEAKEKILHPPKVHEEVTQQSTQEAEGEIEVVVPKYEPPVPKPWVHLGSEIEIRDEVAFEKRGKINLKAIRLRRDFGQTYSFTDRGPLEKDCYVEYCLPKEGNFDLHRMELDKFIQAIPILKTVGTQTDWKQPRNACTQYIPRTFTEEEIIQIEELPNYLEFMKKVTPRFEQALQQNEIMEVFFDDWQHLGTNVDMTVNQAINQLREYQSFCDLKYSKDKAITCIQWHPTFRGIIAFSAAENLTFDERIDYSHQILLSPSLILIWSFTDPIHPQLLLQAPEDIYCFQFNPSDPNIVAGGCINGQVVLWDISQYVNRLKLPKGGQKKNCVYLPGFEDASYFETPIVRYCALSSIEYSHVECITDISWIPDHIDINRLGVTLENKEQWCNQLMTCAVDNQILIWDTRNPKLTHRDSEKPKKTVSILSKVPDTYRHLDLTWKPLLKINLNKSEAGADYSPTKISISEIQGDRNLLTKKDENKGDDYSNKPGSGKDKKVLQAVNTRLFVGTEIGELLYVDWMPHKDSDSGKLVTTKPDFCHTFHDGPICALKRSPFNKHVLLVVGGWNFTLWKEGVTTGPLLQCSYMSHVACDGCWSPTRPSVFYIARKDGTIDVWDVLDKTHEPFLSQNITPFCITSIVPIEFSQKRQLLAVGDNSGTLHVLEVPWSLRTLMMNEVVSFNHYIERETKRQAFVVNRWNLREQEKRNKELDKKSFIKRPSYLLEEESEQQLRILYDAYLEEEASVLRTLGLKTEETDLPEK</sequence>
<evidence type="ECO:0000256" key="2">
    <source>
        <dbReference type="ARBA" id="ARBA00004496"/>
    </source>
</evidence>
<keyword evidence="7" id="KW-0677">Repeat</keyword>
<evidence type="ECO:0000256" key="8">
    <source>
        <dbReference type="ARBA" id="ARBA00022842"/>
    </source>
</evidence>
<evidence type="ECO:0000256" key="4">
    <source>
        <dbReference type="ARBA" id="ARBA00022490"/>
    </source>
</evidence>
<dbReference type="Pfam" id="PF13242">
    <property type="entry name" value="Hydrolase_like"/>
    <property type="match status" value="1"/>
</dbReference>
<dbReference type="GO" id="GO:0016791">
    <property type="term" value="F:phosphatase activity"/>
    <property type="evidence" value="ECO:0007669"/>
    <property type="project" value="InterPro"/>
</dbReference>
<dbReference type="GO" id="GO:0036159">
    <property type="term" value="P:inner dynein arm assembly"/>
    <property type="evidence" value="ECO:0007669"/>
    <property type="project" value="TreeGrafter"/>
</dbReference>
<dbReference type="InterPro" id="IPR015943">
    <property type="entry name" value="WD40/YVTN_repeat-like_dom_sf"/>
</dbReference>
<dbReference type="SMART" id="SM00320">
    <property type="entry name" value="WD40"/>
    <property type="match status" value="4"/>
</dbReference>
<name>A0A812DV80_ACAPH</name>
<evidence type="ECO:0000256" key="5">
    <source>
        <dbReference type="ARBA" id="ARBA00022574"/>
    </source>
</evidence>
<keyword evidence="8" id="KW-0460">Magnesium</keyword>
<dbReference type="Gene3D" id="3.40.50.1000">
    <property type="entry name" value="HAD superfamily/HAD-like"/>
    <property type="match status" value="2"/>
</dbReference>
<dbReference type="InterPro" id="IPR036412">
    <property type="entry name" value="HAD-like_sf"/>
</dbReference>
<dbReference type="SUPFAM" id="SSF56784">
    <property type="entry name" value="HAD-like"/>
    <property type="match status" value="1"/>
</dbReference>
<comment type="similarity">
    <text evidence="3">Belongs to the HAD-like hydrolase superfamily.</text>
</comment>
<feature type="compositionally biased region" description="Low complexity" evidence="10">
    <location>
        <begin position="273"/>
        <end position="299"/>
    </location>
</feature>
<dbReference type="SUPFAM" id="SSF50978">
    <property type="entry name" value="WD40 repeat-like"/>
    <property type="match status" value="1"/>
</dbReference>
<evidence type="ECO:0000256" key="7">
    <source>
        <dbReference type="ARBA" id="ARBA00022737"/>
    </source>
</evidence>
<dbReference type="OrthoDB" id="6619788at2759"/>
<dbReference type="InterPro" id="IPR006355">
    <property type="entry name" value="LHPP/HDHD2"/>
</dbReference>
<dbReference type="CDD" id="cd07509">
    <property type="entry name" value="HAD_PPase"/>
    <property type="match status" value="1"/>
</dbReference>
<dbReference type="GO" id="GO:0045504">
    <property type="term" value="F:dynein heavy chain binding"/>
    <property type="evidence" value="ECO:0007669"/>
    <property type="project" value="TreeGrafter"/>
</dbReference>
<evidence type="ECO:0000313" key="11">
    <source>
        <dbReference type="EMBL" id="CAE1308574.1"/>
    </source>
</evidence>
<dbReference type="NCBIfam" id="TIGR01458">
    <property type="entry name" value="HAD-SF-IIA-hyp3"/>
    <property type="match status" value="1"/>
</dbReference>
<dbReference type="GO" id="GO:0045503">
    <property type="term" value="F:dynein light chain binding"/>
    <property type="evidence" value="ECO:0007669"/>
    <property type="project" value="TreeGrafter"/>
</dbReference>
<reference evidence="11" key="1">
    <citation type="submission" date="2021-01" db="EMBL/GenBank/DDBJ databases">
        <authorList>
            <person name="Li R."/>
            <person name="Bekaert M."/>
        </authorList>
    </citation>
    <scope>NUCLEOTIDE SEQUENCE</scope>
    <source>
        <strain evidence="11">Farmed</strain>
    </source>
</reference>
<dbReference type="SFLD" id="SFLDS00003">
    <property type="entry name" value="Haloacid_Dehalogenase"/>
    <property type="match status" value="1"/>
</dbReference>
<keyword evidence="5" id="KW-0853">WD repeat</keyword>
<comment type="caution">
    <text evidence="11">The sequence shown here is derived from an EMBL/GenBank/DDBJ whole genome shotgun (WGS) entry which is preliminary data.</text>
</comment>
<comment type="subcellular location">
    <subcellularLocation>
        <location evidence="2">Cytoplasm</location>
    </subcellularLocation>
</comment>
<evidence type="ECO:0000256" key="9">
    <source>
        <dbReference type="ARBA" id="ARBA00039666"/>
    </source>
</evidence>
<feature type="region of interest" description="Disordered" evidence="10">
    <location>
        <begin position="251"/>
        <end position="321"/>
    </location>
</feature>
<accession>A0A812DV80</accession>
<evidence type="ECO:0000256" key="3">
    <source>
        <dbReference type="ARBA" id="ARBA00007958"/>
    </source>
</evidence>
<dbReference type="GO" id="GO:0046872">
    <property type="term" value="F:metal ion binding"/>
    <property type="evidence" value="ECO:0007669"/>
    <property type="project" value="UniProtKB-KW"/>
</dbReference>
<keyword evidence="11" id="KW-0378">Hydrolase</keyword>